<proteinExistence type="predicted"/>
<name>A0A2T2WT66_SULTH</name>
<sequence>MATASTEEIMRWSLELAGLDEIPPDSATYIPGENIHRVLFGIDVASADLLLGRELGVDLVIAHHPADRLVGFPKIFSRHVDLMVAHGVPQKEAEEAIRTLTDRWTDRFHSANYDHVVSVARLLKMPFMNIHNALDEYGRQRMVQAVSELGTQATVKDVVAALTEIPEIASAPTQVQVAVGEPENPAGRVAIVHGAGTNGGYEIAQTYFRHGIGTVVYIHLANDAKWRLRKESQGNVVVIGHLPGDLTGIQPFVQLMRDKGLEVIGFSGVR</sequence>
<accession>A0A2T2WT66</accession>
<dbReference type="InterPro" id="IPR036069">
    <property type="entry name" value="DUF34/NIF3_sf"/>
</dbReference>
<comment type="caution">
    <text evidence="1">The sequence shown here is derived from an EMBL/GenBank/DDBJ whole genome shotgun (WGS) entry which is preliminary data.</text>
</comment>
<gene>
    <name evidence="1" type="ORF">C7B47_12350</name>
</gene>
<dbReference type="AlphaFoldDB" id="A0A2T2WT66"/>
<protein>
    <recommendedName>
        <fullName evidence="3">GTP cyclohydrolase 1 type 2 homolog</fullName>
    </recommendedName>
</protein>
<dbReference type="Proteomes" id="UP000242705">
    <property type="component" value="Unassembled WGS sequence"/>
</dbReference>
<organism evidence="1 2">
    <name type="scientific">Sulfobacillus thermosulfidooxidans</name>
    <dbReference type="NCBI Taxonomy" id="28034"/>
    <lineage>
        <taxon>Bacteria</taxon>
        <taxon>Bacillati</taxon>
        <taxon>Bacillota</taxon>
        <taxon>Clostridia</taxon>
        <taxon>Eubacteriales</taxon>
        <taxon>Clostridiales Family XVII. Incertae Sedis</taxon>
        <taxon>Sulfobacillus</taxon>
    </lineage>
</organism>
<evidence type="ECO:0000313" key="1">
    <source>
        <dbReference type="EMBL" id="PSR25393.1"/>
    </source>
</evidence>
<dbReference type="SUPFAM" id="SSF102705">
    <property type="entry name" value="NIF3 (NGG1p interacting factor 3)-like"/>
    <property type="match status" value="1"/>
</dbReference>
<evidence type="ECO:0000313" key="2">
    <source>
        <dbReference type="Proteomes" id="UP000242705"/>
    </source>
</evidence>
<evidence type="ECO:0008006" key="3">
    <source>
        <dbReference type="Google" id="ProtNLM"/>
    </source>
</evidence>
<dbReference type="EMBL" id="PXYX01000031">
    <property type="protein sequence ID" value="PSR25393.1"/>
    <property type="molecule type" value="Genomic_DNA"/>
</dbReference>
<reference evidence="1 2" key="1">
    <citation type="journal article" date="2014" name="BMC Genomics">
        <title>Comparison of environmental and isolate Sulfobacillus genomes reveals diverse carbon, sulfur, nitrogen, and hydrogen metabolisms.</title>
        <authorList>
            <person name="Justice N.B."/>
            <person name="Norman A."/>
            <person name="Brown C.T."/>
            <person name="Singh A."/>
            <person name="Thomas B.C."/>
            <person name="Banfield J.F."/>
        </authorList>
    </citation>
    <scope>NUCLEOTIDE SEQUENCE [LARGE SCALE GENOMIC DNA]</scope>
    <source>
        <strain evidence="1">AMDSBA5</strain>
    </source>
</reference>